<dbReference type="InterPro" id="IPR027417">
    <property type="entry name" value="P-loop_NTPase"/>
</dbReference>
<evidence type="ECO:0000256" key="4">
    <source>
        <dbReference type="ARBA" id="ARBA00023288"/>
    </source>
</evidence>
<dbReference type="SUPFAM" id="SSF52540">
    <property type="entry name" value="P-loop containing nucleoside triphosphate hydrolases"/>
    <property type="match status" value="1"/>
</dbReference>
<dbReference type="GO" id="GO:0090385">
    <property type="term" value="P:phagosome-lysosome fusion"/>
    <property type="evidence" value="ECO:0007669"/>
    <property type="project" value="TreeGrafter"/>
</dbReference>
<organism evidence="8 9">
    <name type="scientific">Branchiostoma lanceolatum</name>
    <name type="common">Common lancelet</name>
    <name type="synonym">Amphioxus lanceolatum</name>
    <dbReference type="NCBI Taxonomy" id="7740"/>
    <lineage>
        <taxon>Eukaryota</taxon>
        <taxon>Metazoa</taxon>
        <taxon>Chordata</taxon>
        <taxon>Cephalochordata</taxon>
        <taxon>Leptocardii</taxon>
        <taxon>Amphioxiformes</taxon>
        <taxon>Branchiostomatidae</taxon>
        <taxon>Branchiostoma</taxon>
    </lineage>
</organism>
<dbReference type="AlphaFoldDB" id="A0A8J9ZT44"/>
<dbReference type="PRINTS" id="PR00449">
    <property type="entry name" value="RASTRNSFRMNG"/>
</dbReference>
<feature type="compositionally biased region" description="Acidic residues" evidence="7">
    <location>
        <begin position="215"/>
        <end position="229"/>
    </location>
</feature>
<dbReference type="GO" id="GO:0045335">
    <property type="term" value="C:phagocytic vesicle"/>
    <property type="evidence" value="ECO:0007669"/>
    <property type="project" value="TreeGrafter"/>
</dbReference>
<dbReference type="EMBL" id="OV696689">
    <property type="protein sequence ID" value="CAH1261622.1"/>
    <property type="molecule type" value="Genomic_DNA"/>
</dbReference>
<gene>
    <name evidence="8" type="primary">RAB32</name>
    <name evidence="8" type="ORF">BLAG_LOCUS16988</name>
</gene>
<dbReference type="Proteomes" id="UP000838412">
    <property type="component" value="Chromosome 4"/>
</dbReference>
<proteinExistence type="inferred from homology"/>
<keyword evidence="3 6" id="KW-0342">GTP-binding</keyword>
<dbReference type="InterPro" id="IPR005225">
    <property type="entry name" value="Small_GTP-bd"/>
</dbReference>
<evidence type="ECO:0000256" key="2">
    <source>
        <dbReference type="ARBA" id="ARBA00022741"/>
    </source>
</evidence>
<evidence type="ECO:0000256" key="3">
    <source>
        <dbReference type="ARBA" id="ARBA00023134"/>
    </source>
</evidence>
<comment type="subcellular location">
    <subcellularLocation>
        <location evidence="6">Membrane</location>
        <topology evidence="6">Lipid-anchor</topology>
    </subcellularLocation>
</comment>
<dbReference type="GO" id="GO:0005802">
    <property type="term" value="C:trans-Golgi network"/>
    <property type="evidence" value="ECO:0007669"/>
    <property type="project" value="UniProtKB-UniRule"/>
</dbReference>
<keyword evidence="5 6" id="KW-0636">Prenylation</keyword>
<evidence type="ECO:0000256" key="5">
    <source>
        <dbReference type="ARBA" id="ARBA00023289"/>
    </source>
</evidence>
<dbReference type="OrthoDB" id="245989at2759"/>
<dbReference type="InterPro" id="IPR001806">
    <property type="entry name" value="Small_GTPase"/>
</dbReference>
<keyword evidence="2 6" id="KW-0547">Nucleotide-binding</keyword>
<dbReference type="GO" id="GO:0005525">
    <property type="term" value="F:GTP binding"/>
    <property type="evidence" value="ECO:0007669"/>
    <property type="project" value="UniProtKB-UniRule"/>
</dbReference>
<dbReference type="GO" id="GO:0005764">
    <property type="term" value="C:lysosome"/>
    <property type="evidence" value="ECO:0007669"/>
    <property type="project" value="TreeGrafter"/>
</dbReference>
<dbReference type="PANTHER" id="PTHR47981">
    <property type="entry name" value="RAB FAMILY"/>
    <property type="match status" value="1"/>
</dbReference>
<dbReference type="GO" id="GO:0008333">
    <property type="term" value="P:endosome to lysosome transport"/>
    <property type="evidence" value="ECO:0007669"/>
    <property type="project" value="TreeGrafter"/>
</dbReference>
<dbReference type="FunFam" id="3.40.50.300:FF:002133">
    <property type="entry name" value="Ras family protein"/>
    <property type="match status" value="1"/>
</dbReference>
<evidence type="ECO:0000313" key="8">
    <source>
        <dbReference type="EMBL" id="CAH1261622.1"/>
    </source>
</evidence>
<evidence type="ECO:0000256" key="1">
    <source>
        <dbReference type="ARBA" id="ARBA00006270"/>
    </source>
</evidence>
<dbReference type="SMART" id="SM00174">
    <property type="entry name" value="RHO"/>
    <property type="match status" value="1"/>
</dbReference>
<dbReference type="NCBIfam" id="TIGR00231">
    <property type="entry name" value="small_GTP"/>
    <property type="match status" value="1"/>
</dbReference>
<dbReference type="SMART" id="SM00173">
    <property type="entry name" value="RAS"/>
    <property type="match status" value="1"/>
</dbReference>
<dbReference type="PROSITE" id="PS51421">
    <property type="entry name" value="RAS"/>
    <property type="match status" value="1"/>
</dbReference>
<dbReference type="Gene3D" id="3.40.50.300">
    <property type="entry name" value="P-loop containing nucleotide triphosphate hydrolases"/>
    <property type="match status" value="1"/>
</dbReference>
<evidence type="ECO:0000313" key="9">
    <source>
        <dbReference type="Proteomes" id="UP000838412"/>
    </source>
</evidence>
<dbReference type="PANTHER" id="PTHR47981:SF39">
    <property type="entry name" value="RAS-RELATED PROTEIN RAB"/>
    <property type="match status" value="1"/>
</dbReference>
<feature type="compositionally biased region" description="Basic and acidic residues" evidence="7">
    <location>
        <begin position="230"/>
        <end position="240"/>
    </location>
</feature>
<dbReference type="SMART" id="SM00175">
    <property type="entry name" value="RAB"/>
    <property type="match status" value="1"/>
</dbReference>
<dbReference type="InterPro" id="IPR030697">
    <property type="entry name" value="Rab29/Rab38/Rab32"/>
</dbReference>
<sequence length="240" mass="27932">MYANERWVVFVIWRKTIFFTSIIRRYTEGYFSPNYKLTIGVDFALKSLDWDEQTKINLQLWDIAGHERFGHMTRVYYKYAIAAIIVFDLSRPTTFESVLKWYNDVNEKVMLADQQPIPVILLANKCDIDDSTFDKSSLEQFCKQHKFIGWFETSAKLDKNIGKYNIIINNIVTCKQPCINLSINSIIDEAMQFLVSHILKLSSEGQKRDESAISLDDDPLEDDEEEVQPQEERKPSGCCS</sequence>
<evidence type="ECO:0000256" key="6">
    <source>
        <dbReference type="RuleBase" id="RU367128"/>
    </source>
</evidence>
<name>A0A8J9ZT44_BRALA</name>
<keyword evidence="6" id="KW-0472">Membrane</keyword>
<comment type="similarity">
    <text evidence="1 6">Belongs to the small GTPase superfamily. Rab family.</text>
</comment>
<dbReference type="GO" id="GO:0016020">
    <property type="term" value="C:membrane"/>
    <property type="evidence" value="ECO:0007669"/>
    <property type="project" value="UniProtKB-SubCell"/>
</dbReference>
<dbReference type="GO" id="GO:0003924">
    <property type="term" value="F:GTPase activity"/>
    <property type="evidence" value="ECO:0007669"/>
    <property type="project" value="UniProtKB-UniRule"/>
</dbReference>
<dbReference type="SMART" id="SM00176">
    <property type="entry name" value="RAN"/>
    <property type="match status" value="1"/>
</dbReference>
<dbReference type="GO" id="GO:0005770">
    <property type="term" value="C:late endosome"/>
    <property type="evidence" value="ECO:0007669"/>
    <property type="project" value="TreeGrafter"/>
</dbReference>
<accession>A0A8J9ZT44</accession>
<reference evidence="8" key="1">
    <citation type="submission" date="2022-01" db="EMBL/GenBank/DDBJ databases">
        <authorList>
            <person name="Braso-Vives M."/>
        </authorList>
    </citation>
    <scope>NUCLEOTIDE SEQUENCE</scope>
</reference>
<dbReference type="CDD" id="cd04107">
    <property type="entry name" value="Rab32_Rab38"/>
    <property type="match status" value="1"/>
</dbReference>
<comment type="function">
    <text evidence="6">The small GTPases Rab are key regulators in vesicle trafficking.</text>
</comment>
<protein>
    <recommendedName>
        <fullName evidence="6">Ras-related protein Rab</fullName>
    </recommendedName>
</protein>
<keyword evidence="9" id="KW-1185">Reference proteome</keyword>
<dbReference type="Pfam" id="PF00071">
    <property type="entry name" value="Ras"/>
    <property type="match status" value="1"/>
</dbReference>
<evidence type="ECO:0000256" key="7">
    <source>
        <dbReference type="SAM" id="MobiDB-lite"/>
    </source>
</evidence>
<keyword evidence="4 6" id="KW-0449">Lipoprotein</keyword>
<feature type="region of interest" description="Disordered" evidence="7">
    <location>
        <begin position="203"/>
        <end position="240"/>
    </location>
</feature>
<dbReference type="PROSITE" id="PS51419">
    <property type="entry name" value="RAB"/>
    <property type="match status" value="1"/>
</dbReference>